<evidence type="ECO:0000256" key="1">
    <source>
        <dbReference type="SAM" id="MobiDB-lite"/>
    </source>
</evidence>
<accession>A0AAQ3PGK1</accession>
<sequence length="275" mass="29697">MSKEKEASQIYLTEQQYLQVSVDWIVKDVEAWRRLAKKWSTPEWNASSKSHRENRGKAGPGHRFGVDRHCSLARRMEHESGVPPSFMDVFVRGHRGSDPTNPKVLCTEAAREKMMAYGEEMTQRHGPDFDWRQAEVDAEALHASDYDQTISRAKRSGSSSRSSCSSRTARDTQTKEEARVAQEEARYHSSIGTRRELATLLPSSNVSAAGVDSVGATTPGLATTSGVDNSTIGLLATSRVDDGTTGLPDTSGVDGTAGLSASFGVDGTAGLSATS</sequence>
<feature type="region of interest" description="Disordered" evidence="1">
    <location>
        <begin position="237"/>
        <end position="275"/>
    </location>
</feature>
<dbReference type="PANTHER" id="PTHR33157">
    <property type="entry name" value="AUTONOMOUS TRANSPOSABLE ELEMENT EN-1 MOSAIC PROTEIN-RELATED"/>
    <property type="match status" value="1"/>
</dbReference>
<feature type="region of interest" description="Disordered" evidence="1">
    <location>
        <begin position="147"/>
        <end position="189"/>
    </location>
</feature>
<protein>
    <recommendedName>
        <fullName evidence="4">Transposase</fullName>
    </recommendedName>
</protein>
<evidence type="ECO:0008006" key="4">
    <source>
        <dbReference type="Google" id="ProtNLM"/>
    </source>
</evidence>
<evidence type="ECO:0000313" key="3">
    <source>
        <dbReference type="Proteomes" id="UP001341281"/>
    </source>
</evidence>
<feature type="region of interest" description="Disordered" evidence="1">
    <location>
        <begin position="43"/>
        <end position="64"/>
    </location>
</feature>
<dbReference type="GO" id="GO:0032196">
    <property type="term" value="P:transposition"/>
    <property type="evidence" value="ECO:0007669"/>
    <property type="project" value="InterPro"/>
</dbReference>
<dbReference type="AlphaFoldDB" id="A0AAQ3PGK1"/>
<evidence type="ECO:0000313" key="2">
    <source>
        <dbReference type="EMBL" id="WVZ51715.1"/>
    </source>
</evidence>
<feature type="compositionally biased region" description="Basic and acidic residues" evidence="1">
    <location>
        <begin position="168"/>
        <end position="189"/>
    </location>
</feature>
<proteinExistence type="predicted"/>
<gene>
    <name evidence="2" type="ORF">U9M48_002830</name>
</gene>
<reference evidence="2 3" key="1">
    <citation type="submission" date="2024-02" db="EMBL/GenBank/DDBJ databases">
        <title>High-quality chromosome-scale genome assembly of Pensacola bahiagrass (Paspalum notatum Flugge var. saurae).</title>
        <authorList>
            <person name="Vega J.M."/>
            <person name="Podio M."/>
            <person name="Orjuela J."/>
            <person name="Siena L.A."/>
            <person name="Pessino S.C."/>
            <person name="Combes M.C."/>
            <person name="Mariac C."/>
            <person name="Albertini E."/>
            <person name="Pupilli F."/>
            <person name="Ortiz J.P.A."/>
            <person name="Leblanc O."/>
        </authorList>
    </citation>
    <scope>NUCLEOTIDE SEQUENCE [LARGE SCALE GENOMIC DNA]</scope>
    <source>
        <strain evidence="2">R1</strain>
        <tissue evidence="2">Leaf</tissue>
    </source>
</reference>
<keyword evidence="3" id="KW-1185">Reference proteome</keyword>
<dbReference type="InterPro" id="IPR004252">
    <property type="entry name" value="Probable_transposase_24"/>
</dbReference>
<organism evidence="2 3">
    <name type="scientific">Paspalum notatum var. saurae</name>
    <dbReference type="NCBI Taxonomy" id="547442"/>
    <lineage>
        <taxon>Eukaryota</taxon>
        <taxon>Viridiplantae</taxon>
        <taxon>Streptophyta</taxon>
        <taxon>Embryophyta</taxon>
        <taxon>Tracheophyta</taxon>
        <taxon>Spermatophyta</taxon>
        <taxon>Magnoliopsida</taxon>
        <taxon>Liliopsida</taxon>
        <taxon>Poales</taxon>
        <taxon>Poaceae</taxon>
        <taxon>PACMAD clade</taxon>
        <taxon>Panicoideae</taxon>
        <taxon>Andropogonodae</taxon>
        <taxon>Paspaleae</taxon>
        <taxon>Paspalinae</taxon>
        <taxon>Paspalum</taxon>
    </lineage>
</organism>
<dbReference type="Pfam" id="PF03004">
    <property type="entry name" value="Transposase_24"/>
    <property type="match status" value="1"/>
</dbReference>
<dbReference type="InterPro" id="IPR039266">
    <property type="entry name" value="EN-1/SPM"/>
</dbReference>
<dbReference type="EMBL" id="CP144745">
    <property type="protein sequence ID" value="WVZ51715.1"/>
    <property type="molecule type" value="Genomic_DNA"/>
</dbReference>
<dbReference type="PANTHER" id="PTHR33157:SF14">
    <property type="entry name" value="AUTONOMOUS TRANSPOSABLE ELEMENT EN-1 MOSAIC PROTEIN"/>
    <property type="match status" value="1"/>
</dbReference>
<name>A0AAQ3PGK1_PASNO</name>
<feature type="compositionally biased region" description="Low complexity" evidence="1">
    <location>
        <begin position="156"/>
        <end position="167"/>
    </location>
</feature>
<dbReference type="Proteomes" id="UP001341281">
    <property type="component" value="Chromosome 01"/>
</dbReference>